<evidence type="ECO:0000313" key="1">
    <source>
        <dbReference type="EMBL" id="KAK9125399.1"/>
    </source>
</evidence>
<comment type="caution">
    <text evidence="1">The sequence shown here is derived from an EMBL/GenBank/DDBJ whole genome shotgun (WGS) entry which is preliminary data.</text>
</comment>
<sequence>MKGNLKIQNPLFEASTMKGTLRAKTHPEDSALAGDHNMEVYLSTEAFISSEELSDMEA</sequence>
<evidence type="ECO:0000313" key="2">
    <source>
        <dbReference type="Proteomes" id="UP001419268"/>
    </source>
</evidence>
<gene>
    <name evidence="1" type="ORF">Scep_014245</name>
</gene>
<reference evidence="1 2" key="1">
    <citation type="submission" date="2024-01" db="EMBL/GenBank/DDBJ databases">
        <title>Genome assemblies of Stephania.</title>
        <authorList>
            <person name="Yang L."/>
        </authorList>
    </citation>
    <scope>NUCLEOTIDE SEQUENCE [LARGE SCALE GENOMIC DNA]</scope>
    <source>
        <strain evidence="1">JXDWG</strain>
        <tissue evidence="1">Leaf</tissue>
    </source>
</reference>
<protein>
    <submittedName>
        <fullName evidence="1">Uncharacterized protein</fullName>
    </submittedName>
</protein>
<accession>A0AAP0J0X1</accession>
<dbReference type="EMBL" id="JBBNAG010000006">
    <property type="protein sequence ID" value="KAK9125399.1"/>
    <property type="molecule type" value="Genomic_DNA"/>
</dbReference>
<keyword evidence="2" id="KW-1185">Reference proteome</keyword>
<dbReference type="AlphaFoldDB" id="A0AAP0J0X1"/>
<proteinExistence type="predicted"/>
<organism evidence="1 2">
    <name type="scientific">Stephania cephalantha</name>
    <dbReference type="NCBI Taxonomy" id="152367"/>
    <lineage>
        <taxon>Eukaryota</taxon>
        <taxon>Viridiplantae</taxon>
        <taxon>Streptophyta</taxon>
        <taxon>Embryophyta</taxon>
        <taxon>Tracheophyta</taxon>
        <taxon>Spermatophyta</taxon>
        <taxon>Magnoliopsida</taxon>
        <taxon>Ranunculales</taxon>
        <taxon>Menispermaceae</taxon>
        <taxon>Menispermoideae</taxon>
        <taxon>Cissampelideae</taxon>
        <taxon>Stephania</taxon>
    </lineage>
</organism>
<name>A0AAP0J0X1_9MAGN</name>
<dbReference type="Proteomes" id="UP001419268">
    <property type="component" value="Unassembled WGS sequence"/>
</dbReference>